<feature type="transmembrane region" description="Helical" evidence="1">
    <location>
        <begin position="192"/>
        <end position="212"/>
    </location>
</feature>
<organism evidence="2 3">
    <name type="scientific">Botryotinia fuckeliana (strain B05.10)</name>
    <name type="common">Noble rot fungus</name>
    <name type="synonym">Botrytis cinerea</name>
    <dbReference type="NCBI Taxonomy" id="332648"/>
    <lineage>
        <taxon>Eukaryota</taxon>
        <taxon>Fungi</taxon>
        <taxon>Dikarya</taxon>
        <taxon>Ascomycota</taxon>
        <taxon>Pezizomycotina</taxon>
        <taxon>Leotiomycetes</taxon>
        <taxon>Helotiales</taxon>
        <taxon>Sclerotiniaceae</taxon>
        <taxon>Botrytis</taxon>
    </lineage>
</organism>
<reference evidence="2 3" key="2">
    <citation type="journal article" date="2012" name="Eukaryot. Cell">
        <title>Genome update of Botrytis cinerea strains B05.10 and T4.</title>
        <authorList>
            <person name="Staats M."/>
            <person name="van Kan J.A."/>
        </authorList>
    </citation>
    <scope>NUCLEOTIDE SEQUENCE [LARGE SCALE GENOMIC DNA]</scope>
    <source>
        <strain evidence="2 3">B05.10</strain>
    </source>
</reference>
<name>A0A384JYZ2_BOTFB</name>
<dbReference type="EMBL" id="CP009816">
    <property type="protein sequence ID" value="ATZ55826.1"/>
    <property type="molecule type" value="Genomic_DNA"/>
</dbReference>
<dbReference type="AlphaFoldDB" id="A0A384JYZ2"/>
<dbReference type="VEuPathDB" id="FungiDB:Bcin12g03820"/>
<evidence type="ECO:0000313" key="2">
    <source>
        <dbReference type="EMBL" id="ATZ55826.1"/>
    </source>
</evidence>
<reference evidence="2 3" key="1">
    <citation type="journal article" date="2011" name="PLoS Genet.">
        <title>Genomic analysis of the necrotrophic fungal pathogens Sclerotinia sclerotiorum and Botrytis cinerea.</title>
        <authorList>
            <person name="Amselem J."/>
            <person name="Cuomo C.A."/>
            <person name="van Kan J.A."/>
            <person name="Viaud M."/>
            <person name="Benito E.P."/>
            <person name="Couloux A."/>
            <person name="Coutinho P.M."/>
            <person name="de Vries R.P."/>
            <person name="Dyer P.S."/>
            <person name="Fillinger S."/>
            <person name="Fournier E."/>
            <person name="Gout L."/>
            <person name="Hahn M."/>
            <person name="Kohn L."/>
            <person name="Lapalu N."/>
            <person name="Plummer K.M."/>
            <person name="Pradier J.M."/>
            <person name="Quevillon E."/>
            <person name="Sharon A."/>
            <person name="Simon A."/>
            <person name="ten Have A."/>
            <person name="Tudzynski B."/>
            <person name="Tudzynski P."/>
            <person name="Wincker P."/>
            <person name="Andrew M."/>
            <person name="Anthouard V."/>
            <person name="Beever R.E."/>
            <person name="Beffa R."/>
            <person name="Benoit I."/>
            <person name="Bouzid O."/>
            <person name="Brault B."/>
            <person name="Chen Z."/>
            <person name="Choquer M."/>
            <person name="Collemare J."/>
            <person name="Cotton P."/>
            <person name="Danchin E.G."/>
            <person name="Da Silva C."/>
            <person name="Gautier A."/>
            <person name="Giraud C."/>
            <person name="Giraud T."/>
            <person name="Gonzalez C."/>
            <person name="Grossetete S."/>
            <person name="Guldener U."/>
            <person name="Henrissat B."/>
            <person name="Howlett B.J."/>
            <person name="Kodira C."/>
            <person name="Kretschmer M."/>
            <person name="Lappartient A."/>
            <person name="Leroch M."/>
            <person name="Levis C."/>
            <person name="Mauceli E."/>
            <person name="Neuveglise C."/>
            <person name="Oeser B."/>
            <person name="Pearson M."/>
            <person name="Poulain J."/>
            <person name="Poussereau N."/>
            <person name="Quesneville H."/>
            <person name="Rascle C."/>
            <person name="Schumacher J."/>
            <person name="Segurens B."/>
            <person name="Sexton A."/>
            <person name="Silva E."/>
            <person name="Sirven C."/>
            <person name="Soanes D.M."/>
            <person name="Talbot N.J."/>
            <person name="Templeton M."/>
            <person name="Yandava C."/>
            <person name="Yarden O."/>
            <person name="Zeng Q."/>
            <person name="Rollins J.A."/>
            <person name="Lebrun M.H."/>
            <person name="Dickman M."/>
        </authorList>
    </citation>
    <scope>NUCLEOTIDE SEQUENCE [LARGE SCALE GENOMIC DNA]</scope>
    <source>
        <strain evidence="2 3">B05.10</strain>
    </source>
</reference>
<dbReference type="Proteomes" id="UP000001798">
    <property type="component" value="Chromosome 12"/>
</dbReference>
<dbReference type="KEGG" id="bfu:BCIN_12g03820"/>
<proteinExistence type="predicted"/>
<keyword evidence="1" id="KW-0812">Transmembrane</keyword>
<reference evidence="2 3" key="3">
    <citation type="journal article" date="2017" name="Mol. Plant Pathol.">
        <title>A gapless genome sequence of the fungus Botrytis cinerea.</title>
        <authorList>
            <person name="Van Kan J.A."/>
            <person name="Stassen J.H."/>
            <person name="Mosbach A."/>
            <person name="Van Der Lee T.A."/>
            <person name="Faino L."/>
            <person name="Farmer A.D."/>
            <person name="Papasotiriou D.G."/>
            <person name="Zhou S."/>
            <person name="Seidl M.F."/>
            <person name="Cottam E."/>
            <person name="Edel D."/>
            <person name="Hahn M."/>
            <person name="Schwartz D.C."/>
            <person name="Dietrich R.A."/>
            <person name="Widdison S."/>
            <person name="Scalliet G."/>
        </authorList>
    </citation>
    <scope>NUCLEOTIDE SEQUENCE [LARGE SCALE GENOMIC DNA]</scope>
    <source>
        <strain evidence="2 3">B05.10</strain>
    </source>
</reference>
<dbReference type="OrthoDB" id="3472679at2759"/>
<keyword evidence="1" id="KW-1133">Transmembrane helix</keyword>
<keyword evidence="1" id="KW-0472">Membrane</keyword>
<protein>
    <submittedName>
        <fullName evidence="2">Uncharacterized protein</fullName>
    </submittedName>
</protein>
<gene>
    <name evidence="2" type="ORF">BCIN_12g03820</name>
</gene>
<keyword evidence="3" id="KW-1185">Reference proteome</keyword>
<sequence>MAPYHGIITAGLRNNRRHAPNSLPIPPLHYKGPVKHIERTSPPVVLSLPNGNDVPMRSIELERSLPGIHHQARERGNPRIDFMEIFGDTFEHFDDHEKLSEAGQWICAVINDSEQTQCYPNPIGVSLGDMENPLFSRIDNMHHYGLLGDLHMESFAAQQILHLLQAISDILLEDRRLGVYDGFLFYEFIKTAYWLTPLISHVLGGAGVLILLRAVVLMSGHDVDIIKRFIAATSCPDQQDLMKFAQDYWEIEKKELGRLILLIFAGVI</sequence>
<dbReference type="RefSeq" id="XP_024552215.1">
    <property type="nucleotide sequence ID" value="XM_024696407.1"/>
</dbReference>
<evidence type="ECO:0000313" key="3">
    <source>
        <dbReference type="Proteomes" id="UP000001798"/>
    </source>
</evidence>
<accession>A0A384JYZ2</accession>
<dbReference type="GeneID" id="36394728"/>
<evidence type="ECO:0000256" key="1">
    <source>
        <dbReference type="SAM" id="Phobius"/>
    </source>
</evidence>